<proteinExistence type="predicted"/>
<dbReference type="PANTHER" id="PTHR11070">
    <property type="entry name" value="UVRD / RECB / PCRA DNA HELICASE FAMILY MEMBER"/>
    <property type="match status" value="1"/>
</dbReference>
<dbReference type="PANTHER" id="PTHR11070:SF2">
    <property type="entry name" value="ATP-DEPENDENT DNA HELICASE SRS2"/>
    <property type="match status" value="1"/>
</dbReference>
<dbReference type="AlphaFoldDB" id="A0A5R8PDX6"/>
<dbReference type="Proteomes" id="UP000306378">
    <property type="component" value="Unassembled WGS sequence"/>
</dbReference>
<accession>A0A5R8PDX6</accession>
<dbReference type="RefSeq" id="WP_138452205.1">
    <property type="nucleotide sequence ID" value="NZ_JADLSC010000006.1"/>
</dbReference>
<evidence type="ECO:0000313" key="3">
    <source>
        <dbReference type="Proteomes" id="UP000306378"/>
    </source>
</evidence>
<dbReference type="Proteomes" id="UP000308349">
    <property type="component" value="Unassembled WGS sequence"/>
</dbReference>
<dbReference type="GO" id="GO:0003677">
    <property type="term" value="F:DNA binding"/>
    <property type="evidence" value="ECO:0007669"/>
    <property type="project" value="InterPro"/>
</dbReference>
<organism evidence="2 4">
    <name type="scientific">Nocardia cyriacigeorgica</name>
    <dbReference type="NCBI Taxonomy" id="135487"/>
    <lineage>
        <taxon>Bacteria</taxon>
        <taxon>Bacillati</taxon>
        <taxon>Actinomycetota</taxon>
        <taxon>Actinomycetes</taxon>
        <taxon>Mycobacteriales</taxon>
        <taxon>Nocardiaceae</taxon>
        <taxon>Nocardia</taxon>
    </lineage>
</organism>
<evidence type="ECO:0000313" key="4">
    <source>
        <dbReference type="Proteomes" id="UP000308349"/>
    </source>
</evidence>
<dbReference type="InterPro" id="IPR027417">
    <property type="entry name" value="P-loop_NTPase"/>
</dbReference>
<evidence type="ECO:0000313" key="2">
    <source>
        <dbReference type="EMBL" id="TLG10234.1"/>
    </source>
</evidence>
<dbReference type="GO" id="GO:0043138">
    <property type="term" value="F:3'-5' DNA helicase activity"/>
    <property type="evidence" value="ECO:0007669"/>
    <property type="project" value="TreeGrafter"/>
</dbReference>
<comment type="caution">
    <text evidence="2">The sequence shown here is derived from an EMBL/GenBank/DDBJ whole genome shotgun (WGS) entry which is preliminary data.</text>
</comment>
<sequence>MRLPDFEDLSTEQDRFYSLGLDGNYLVSGPPGTGKSVMALYRAQALTFDDREPAVLMYSKVLRQYTEQAAKELGIAGYVTTFHKWFWDFWRQHYQTSPPTVTGSSYEVDWAQVAQSFISNPPELGGLVDLIVDEGQDLPLGFFRIARFVAKNITVFADENQQLFDNNTTLREIASAIGAREHLTLLGNHRNTAEIAAVAAKYYSGAPSGLPNPPKRHGDTPTLKRHVSVDEFVDSVVQYAKTHTDLTIGVACVNQTVQRKLYRALSNRELPVPVQQYISASRQHRVLDFDTPAVTLAHYKSMKGLEFDTLFVPELQQVTADATSAVTRMTFYVVMSRARHELHLSWSGAPDVPSIVADLTGLVSEQ</sequence>
<name>A0A5R8PDX6_9NOCA</name>
<dbReference type="GO" id="GO:0005524">
    <property type="term" value="F:ATP binding"/>
    <property type="evidence" value="ECO:0007669"/>
    <property type="project" value="InterPro"/>
</dbReference>
<reference evidence="3 4" key="1">
    <citation type="submission" date="2019-05" db="EMBL/GenBank/DDBJ databases">
        <title>Genomes sequences of two Nocardia cyriacigeorgica environmental isolates, type strains Nocardia asteroides ATCC 19247 and Nocardia cyriacigeorgica DSM 44484.</title>
        <authorList>
            <person name="Vautrin F."/>
            <person name="Bergeron E."/>
            <person name="Dubost A."/>
            <person name="Abrouk D."/>
            <person name="Rodriguez Nava V."/>
            <person name="Pujic P."/>
        </authorList>
    </citation>
    <scope>NUCLEOTIDE SEQUENCE [LARGE SCALE GENOMIC DNA]</scope>
    <source>
        <strain evidence="2 4">EML 1456</strain>
        <strain evidence="1 3">EML 446</strain>
    </source>
</reference>
<dbReference type="OrthoDB" id="3193269at2"/>
<dbReference type="SUPFAM" id="SSF52540">
    <property type="entry name" value="P-loop containing nucleoside triphosphate hydrolases"/>
    <property type="match status" value="1"/>
</dbReference>
<dbReference type="GO" id="GO:0000725">
    <property type="term" value="P:recombinational repair"/>
    <property type="evidence" value="ECO:0007669"/>
    <property type="project" value="TreeGrafter"/>
</dbReference>
<gene>
    <name evidence="1" type="ORF">FEK34_26675</name>
    <name evidence="2" type="ORF">FEK35_13605</name>
</gene>
<evidence type="ECO:0000313" key="1">
    <source>
        <dbReference type="EMBL" id="TLF73676.1"/>
    </source>
</evidence>
<dbReference type="Gene3D" id="3.40.50.300">
    <property type="entry name" value="P-loop containing nucleotide triphosphate hydrolases"/>
    <property type="match status" value="2"/>
</dbReference>
<dbReference type="EMBL" id="VBUU01000012">
    <property type="protein sequence ID" value="TLG10234.1"/>
    <property type="molecule type" value="Genomic_DNA"/>
</dbReference>
<protein>
    <submittedName>
        <fullName evidence="2">Uncharacterized protein</fullName>
    </submittedName>
</protein>
<dbReference type="EMBL" id="VBUT01000012">
    <property type="protein sequence ID" value="TLF73676.1"/>
    <property type="molecule type" value="Genomic_DNA"/>
</dbReference>
<dbReference type="InterPro" id="IPR000212">
    <property type="entry name" value="DNA_helicase_UvrD/REP"/>
</dbReference>